<dbReference type="GO" id="GO:0016803">
    <property type="term" value="F:ether hydrolase activity"/>
    <property type="evidence" value="ECO:0007669"/>
    <property type="project" value="TreeGrafter"/>
</dbReference>
<dbReference type="NCBIfam" id="NF009222">
    <property type="entry name" value="PRK12570.1"/>
    <property type="match status" value="1"/>
</dbReference>
<comment type="caution">
    <text evidence="4">The sequence shown here is derived from an EMBL/GenBank/DDBJ whole genome shotgun (WGS) entry which is preliminary data.</text>
</comment>
<reference evidence="4" key="1">
    <citation type="submission" date="2021-04" db="EMBL/GenBank/DDBJ databases">
        <title>Genomic insights into ecological role and evolution of a novel Thermoplasmata order Candidatus Sysuiplasmatales.</title>
        <authorList>
            <person name="Yuan Y."/>
        </authorList>
    </citation>
    <scope>NUCLEOTIDE SEQUENCE</scope>
    <source>
        <strain evidence="4">YP2-bin.285</strain>
    </source>
</reference>
<dbReference type="InterPro" id="IPR005486">
    <property type="entry name" value="Glucokinase_regulatory_CS"/>
</dbReference>
<dbReference type="SUPFAM" id="SSF53697">
    <property type="entry name" value="SIS domain"/>
    <property type="match status" value="1"/>
</dbReference>
<accession>A0A8J7YSS3</accession>
<dbReference type="HAMAP" id="MF_00068">
    <property type="entry name" value="MurQ"/>
    <property type="match status" value="1"/>
</dbReference>
<dbReference type="GO" id="GO:0016835">
    <property type="term" value="F:carbon-oxygen lyase activity"/>
    <property type="evidence" value="ECO:0007669"/>
    <property type="project" value="InterPro"/>
</dbReference>
<organism evidence="4 5">
    <name type="scientific">Candidatus Sysuiplasma superficiale</name>
    <dbReference type="NCBI Taxonomy" id="2823368"/>
    <lineage>
        <taxon>Archaea</taxon>
        <taxon>Methanobacteriati</taxon>
        <taxon>Thermoplasmatota</taxon>
        <taxon>Thermoplasmata</taxon>
        <taxon>Candidatus Sysuiplasmatales</taxon>
        <taxon>Candidatus Sysuiplasmataceae</taxon>
        <taxon>Candidatus Sysuiplasma</taxon>
    </lineage>
</organism>
<sequence>MPRHAGVSEDLAKLDTERPNRKTENLSSLTARMIMEIINDEDSRVAPAVRKAIPRITMAAEIAARTFLSGGRIFYVGAGTSGRIAFIDASELKPTFGIGHNRFVVIMAGGRRAMTAAVEGAEDDTSVPVKELKSAGLSAADFLIGITASGRTPFVLAALRYATSVGSPTACVTCNSGTEAEKIAKIAIVVSTGPEVITGSTRMKAGTAQKMVLNMISTYVGIRSGRVEGNAMVGMQPTNLKLRERAVRIVCKETSCTEAEARKALESTGYRIDRAIAAVIGRAGTSKSSF</sequence>
<dbReference type="GO" id="GO:0046348">
    <property type="term" value="P:amino sugar catabolic process"/>
    <property type="evidence" value="ECO:0007669"/>
    <property type="project" value="InterPro"/>
</dbReference>
<dbReference type="NCBIfam" id="NF003915">
    <property type="entry name" value="PRK05441.1"/>
    <property type="match status" value="1"/>
</dbReference>
<dbReference type="Proteomes" id="UP000716004">
    <property type="component" value="Unassembled WGS sequence"/>
</dbReference>
<dbReference type="PROSITE" id="PS01272">
    <property type="entry name" value="GCKR"/>
    <property type="match status" value="1"/>
</dbReference>
<evidence type="ECO:0000256" key="2">
    <source>
        <dbReference type="ARBA" id="ARBA00023277"/>
    </source>
</evidence>
<proteinExistence type="inferred from homology"/>
<dbReference type="GO" id="GO:0097367">
    <property type="term" value="F:carbohydrate derivative binding"/>
    <property type="evidence" value="ECO:0007669"/>
    <property type="project" value="InterPro"/>
</dbReference>
<dbReference type="Pfam" id="PF22645">
    <property type="entry name" value="GKRP_SIS_N"/>
    <property type="match status" value="1"/>
</dbReference>
<protein>
    <submittedName>
        <fullName evidence="4">N-acetylmuramic acid 6-phosphate etherase</fullName>
    </submittedName>
</protein>
<dbReference type="PROSITE" id="PS51464">
    <property type="entry name" value="SIS"/>
    <property type="match status" value="1"/>
</dbReference>
<dbReference type="Gene3D" id="1.10.8.1080">
    <property type="match status" value="1"/>
</dbReference>
<dbReference type="PANTHER" id="PTHR10088">
    <property type="entry name" value="GLUCOKINASE REGULATORY PROTEIN"/>
    <property type="match status" value="1"/>
</dbReference>
<dbReference type="GO" id="GO:0009254">
    <property type="term" value="P:peptidoglycan turnover"/>
    <property type="evidence" value="ECO:0007669"/>
    <property type="project" value="TreeGrafter"/>
</dbReference>
<name>A0A8J7YSS3_9ARCH</name>
<dbReference type="InterPro" id="IPR046348">
    <property type="entry name" value="SIS_dom_sf"/>
</dbReference>
<keyword evidence="1" id="KW-0456">Lyase</keyword>
<keyword evidence="2" id="KW-0119">Carbohydrate metabolism</keyword>
<dbReference type="Gene3D" id="3.40.50.10490">
    <property type="entry name" value="Glucose-6-phosphate isomerase like protein, domain 1"/>
    <property type="match status" value="1"/>
</dbReference>
<evidence type="ECO:0000313" key="5">
    <source>
        <dbReference type="Proteomes" id="UP000716004"/>
    </source>
</evidence>
<evidence type="ECO:0000313" key="4">
    <source>
        <dbReference type="EMBL" id="MBX8632063.1"/>
    </source>
</evidence>
<dbReference type="CDD" id="cd05007">
    <property type="entry name" value="SIS_Etherase"/>
    <property type="match status" value="1"/>
</dbReference>
<gene>
    <name evidence="4" type="ORF">J9259_06055</name>
</gene>
<dbReference type="InterPro" id="IPR005488">
    <property type="entry name" value="Etherase_MurQ"/>
</dbReference>
<dbReference type="InterPro" id="IPR040190">
    <property type="entry name" value="MURQ/GCKR"/>
</dbReference>
<dbReference type="AlphaFoldDB" id="A0A8J7YSS3"/>
<dbReference type="PANTHER" id="PTHR10088:SF4">
    <property type="entry name" value="GLUCOKINASE REGULATORY PROTEIN"/>
    <property type="match status" value="1"/>
</dbReference>
<evidence type="ECO:0000259" key="3">
    <source>
        <dbReference type="PROSITE" id="PS51464"/>
    </source>
</evidence>
<evidence type="ECO:0000256" key="1">
    <source>
        <dbReference type="ARBA" id="ARBA00023239"/>
    </source>
</evidence>
<feature type="domain" description="SIS" evidence="3">
    <location>
        <begin position="63"/>
        <end position="226"/>
    </location>
</feature>
<dbReference type="InterPro" id="IPR001347">
    <property type="entry name" value="SIS_dom"/>
</dbReference>
<dbReference type="EMBL" id="JAGVSJ010000013">
    <property type="protein sequence ID" value="MBX8632063.1"/>
    <property type="molecule type" value="Genomic_DNA"/>
</dbReference>